<sequence length="255" mass="29020">MRLRSYIFILMGCAAISGCTREEKKPVVNTTPVTPKIMEPFKFHKLIEVSPGNYYDVFSWGRGGADTSSLLILHSDSTTRTYTTTTGDINGLIVDAYNSDMDIDGHPEILIQAKRKDTINYTTMYAYEFYEKKVEKLDFPKLSKSQRAGYRGNDNFYISEGKLEREFPIYEGSGSSAKATGAKRKLEYTLSNNNFNVKQLSKDSTLVKDKAVNQESKSVEQKSTETKKSVSKKSSKKHHHEETSHKKKKRHHHRG</sequence>
<reference evidence="3" key="1">
    <citation type="journal article" date="2019" name="Int. J. Syst. Evol. Microbiol.">
        <title>The Global Catalogue of Microorganisms (GCM) 10K type strain sequencing project: providing services to taxonomists for standard genome sequencing and annotation.</title>
        <authorList>
            <consortium name="The Broad Institute Genomics Platform"/>
            <consortium name="The Broad Institute Genome Sequencing Center for Infectious Disease"/>
            <person name="Wu L."/>
            <person name="Ma J."/>
        </authorList>
    </citation>
    <scope>NUCLEOTIDE SEQUENCE [LARGE SCALE GENOMIC DNA]</scope>
    <source>
        <strain evidence="3">KCTC 22437</strain>
    </source>
</reference>
<comment type="caution">
    <text evidence="2">The sequence shown here is derived from an EMBL/GenBank/DDBJ whole genome shotgun (WGS) entry which is preliminary data.</text>
</comment>
<dbReference type="EMBL" id="JBHUPD010000001">
    <property type="protein sequence ID" value="MFD2872133.1"/>
    <property type="molecule type" value="Genomic_DNA"/>
</dbReference>
<evidence type="ECO:0000256" key="1">
    <source>
        <dbReference type="SAM" id="MobiDB-lite"/>
    </source>
</evidence>
<keyword evidence="3" id="KW-1185">Reference proteome</keyword>
<dbReference type="PROSITE" id="PS51257">
    <property type="entry name" value="PROKAR_LIPOPROTEIN"/>
    <property type="match status" value="1"/>
</dbReference>
<proteinExistence type="predicted"/>
<evidence type="ECO:0000313" key="3">
    <source>
        <dbReference type="Proteomes" id="UP001597557"/>
    </source>
</evidence>
<gene>
    <name evidence="2" type="ORF">ACFS5N_06625</name>
</gene>
<organism evidence="2 3">
    <name type="scientific">Mucilaginibacter ximonensis</name>
    <dbReference type="NCBI Taxonomy" id="538021"/>
    <lineage>
        <taxon>Bacteria</taxon>
        <taxon>Pseudomonadati</taxon>
        <taxon>Bacteroidota</taxon>
        <taxon>Sphingobacteriia</taxon>
        <taxon>Sphingobacteriales</taxon>
        <taxon>Sphingobacteriaceae</taxon>
        <taxon>Mucilaginibacter</taxon>
    </lineage>
</organism>
<feature type="region of interest" description="Disordered" evidence="1">
    <location>
        <begin position="204"/>
        <end position="255"/>
    </location>
</feature>
<name>A0ABW5YA03_9SPHI</name>
<feature type="compositionally biased region" description="Basic and acidic residues" evidence="1">
    <location>
        <begin position="205"/>
        <end position="228"/>
    </location>
</feature>
<protein>
    <recommendedName>
        <fullName evidence="4">PliI/PliC-like inhibitor of I-type lysozyme</fullName>
    </recommendedName>
</protein>
<feature type="compositionally biased region" description="Basic residues" evidence="1">
    <location>
        <begin position="229"/>
        <end position="255"/>
    </location>
</feature>
<evidence type="ECO:0000313" key="2">
    <source>
        <dbReference type="EMBL" id="MFD2872133.1"/>
    </source>
</evidence>
<accession>A0ABW5YA03</accession>
<dbReference type="Proteomes" id="UP001597557">
    <property type="component" value="Unassembled WGS sequence"/>
</dbReference>
<evidence type="ECO:0008006" key="4">
    <source>
        <dbReference type="Google" id="ProtNLM"/>
    </source>
</evidence>
<dbReference type="RefSeq" id="WP_377183483.1">
    <property type="nucleotide sequence ID" value="NZ_JBHUPD010000001.1"/>
</dbReference>